<dbReference type="Gene3D" id="1.10.287.950">
    <property type="entry name" value="Methyl-accepting chemotaxis protein"/>
    <property type="match status" value="1"/>
</dbReference>
<evidence type="ECO:0000256" key="3">
    <source>
        <dbReference type="ARBA" id="ARBA00022481"/>
    </source>
</evidence>
<keyword evidence="8 12" id="KW-0472">Membrane</keyword>
<dbReference type="CDD" id="cd11386">
    <property type="entry name" value="MCP_signal"/>
    <property type="match status" value="1"/>
</dbReference>
<evidence type="ECO:0000259" key="14">
    <source>
        <dbReference type="PROSITE" id="PS50885"/>
    </source>
</evidence>
<keyword evidence="6 12" id="KW-0812">Transmembrane</keyword>
<dbReference type="SUPFAM" id="SSF47170">
    <property type="entry name" value="Aspartate receptor, ligand-binding domain"/>
    <property type="match status" value="1"/>
</dbReference>
<evidence type="ECO:0000259" key="13">
    <source>
        <dbReference type="PROSITE" id="PS50111"/>
    </source>
</evidence>
<keyword evidence="2" id="KW-1003">Cell membrane</keyword>
<keyword evidence="4" id="KW-0145">Chemotaxis</keyword>
<feature type="transmembrane region" description="Helical" evidence="12">
    <location>
        <begin position="189"/>
        <end position="212"/>
    </location>
</feature>
<feature type="domain" description="Methyl-accepting transducer" evidence="13">
    <location>
        <begin position="271"/>
        <end position="500"/>
    </location>
</feature>
<evidence type="ECO:0000256" key="2">
    <source>
        <dbReference type="ARBA" id="ARBA00022475"/>
    </source>
</evidence>
<keyword evidence="5" id="KW-0997">Cell inner membrane</keyword>
<dbReference type="Pfam" id="PF00015">
    <property type="entry name" value="MCPsignal"/>
    <property type="match status" value="1"/>
</dbReference>
<dbReference type="SUPFAM" id="SSF58104">
    <property type="entry name" value="Methyl-accepting chemotaxis protein (MCP) signaling domain"/>
    <property type="match status" value="1"/>
</dbReference>
<dbReference type="InterPro" id="IPR004089">
    <property type="entry name" value="MCPsignal_dom"/>
</dbReference>
<dbReference type="CDD" id="cd06225">
    <property type="entry name" value="HAMP"/>
    <property type="match status" value="1"/>
</dbReference>
<comment type="similarity">
    <text evidence="10">Belongs to the methyl-accepting chemotaxis (MCP) protein family.</text>
</comment>
<keyword evidence="16" id="KW-1185">Reference proteome</keyword>
<sequence>MGNILRNLSVKASLTVALIVMAAMSMAISGLGFYASGENGKQTAQIHSLGIEEGLSLNRAINRVSVANSWLRAYRAALRNGDQAEAARLKAEIEGVLERADESFQGFMAVPKQTAEGEQMAQHLQQSYMAAYDELLALLAEGLSVSSEEYTDRVAPVMETLIRASGAFADQVHEVVEQVEAEAAATDRLLFTLSVMMLVLIVVVALVVYFGLIRGVVKPLEEVVGYFANIAKLDLTHTIPERGTNEIGKLFSAMRNMQQGLVESTFKVQEASDSISIGSNEIATGNADLSSRTEQQAASLEETASSMEELTSTVSQNADNARQATQLAADASVTAVRGGDVMQEVSVRMQDIANSSTKIADITSMIDSIAFQTNILALNASVEAARAGEQGRGFAVVASEVRTLASRSADAAKEIKGLIEASTVQVQQGTELVDSANVTIQEVVQAVKRVSDIMDEISAASQEQSDGIGQVNQAVAQMDQVTQQNASLVQEISSAAASLAEQAKRLDGVVRTFRLPENDGLRHQPAFVSRAESPQVANSAVGGNTDVKRLPSPAYRQAMEDWEEF</sequence>
<dbReference type="Pfam" id="PF02203">
    <property type="entry name" value="TarH"/>
    <property type="match status" value="1"/>
</dbReference>
<gene>
    <name evidence="15" type="ORF">HOP51_01075</name>
</gene>
<keyword evidence="7 12" id="KW-1133">Transmembrane helix</keyword>
<evidence type="ECO:0000256" key="8">
    <source>
        <dbReference type="ARBA" id="ARBA00023136"/>
    </source>
</evidence>
<evidence type="ECO:0000256" key="6">
    <source>
        <dbReference type="ARBA" id="ARBA00022692"/>
    </source>
</evidence>
<reference evidence="15 16" key="1">
    <citation type="journal article" date="2021" name="Front. Microbiol.">
        <title>Aerobic Denitrification and Heterotrophic Sulfur Oxidation in the Genus Halomonas Revealed by Six Novel Species Characterizations and Genome-Based Analysis.</title>
        <authorList>
            <person name="Wang L."/>
            <person name="Shao Z."/>
        </authorList>
    </citation>
    <scope>NUCLEOTIDE SEQUENCE [LARGE SCALE GENOMIC DNA]</scope>
    <source>
        <strain evidence="15 16">MCCC 1A11036</strain>
    </source>
</reference>
<dbReference type="PANTHER" id="PTHR43531:SF14">
    <property type="entry name" value="METHYL-ACCEPTING CHEMOTAXIS PROTEIN I-RELATED"/>
    <property type="match status" value="1"/>
</dbReference>
<dbReference type="InterPro" id="IPR003660">
    <property type="entry name" value="HAMP_dom"/>
</dbReference>
<dbReference type="InterPro" id="IPR051310">
    <property type="entry name" value="MCP_chemotaxis"/>
</dbReference>
<evidence type="ECO:0000313" key="15">
    <source>
        <dbReference type="EMBL" id="MCE8018712.1"/>
    </source>
</evidence>
<dbReference type="RefSeq" id="WP_276574338.1">
    <property type="nucleotide sequence ID" value="NZ_JABFTT010000001.1"/>
</dbReference>
<dbReference type="PANTHER" id="PTHR43531">
    <property type="entry name" value="PROTEIN ICFG"/>
    <property type="match status" value="1"/>
</dbReference>
<dbReference type="Pfam" id="PF00672">
    <property type="entry name" value="HAMP"/>
    <property type="match status" value="1"/>
</dbReference>
<feature type="domain" description="HAMP" evidence="14">
    <location>
        <begin position="214"/>
        <end position="266"/>
    </location>
</feature>
<keyword evidence="3" id="KW-0488">Methylation</keyword>
<dbReference type="Proteomes" id="UP001320122">
    <property type="component" value="Unassembled WGS sequence"/>
</dbReference>
<dbReference type="PROSITE" id="PS50111">
    <property type="entry name" value="CHEMOTAXIS_TRANSDUC_2"/>
    <property type="match status" value="1"/>
</dbReference>
<name>A0ABS9A9Z2_9GAMM</name>
<dbReference type="InterPro" id="IPR004090">
    <property type="entry name" value="Chemotax_Me-accpt_rcpt"/>
</dbReference>
<proteinExistence type="inferred from homology"/>
<dbReference type="PRINTS" id="PR00260">
    <property type="entry name" value="CHEMTRNSDUCR"/>
</dbReference>
<evidence type="ECO:0000256" key="11">
    <source>
        <dbReference type="PROSITE-ProRule" id="PRU00284"/>
    </source>
</evidence>
<dbReference type="InterPro" id="IPR003122">
    <property type="entry name" value="Tar_rcpt_lig-bd"/>
</dbReference>
<dbReference type="SMART" id="SM00283">
    <property type="entry name" value="MA"/>
    <property type="match status" value="1"/>
</dbReference>
<dbReference type="PROSITE" id="PS50885">
    <property type="entry name" value="HAMP"/>
    <property type="match status" value="1"/>
</dbReference>
<dbReference type="InterPro" id="IPR035440">
    <property type="entry name" value="4HB_MCP_dom_sf"/>
</dbReference>
<organism evidence="15 16">
    <name type="scientific">Billgrantia zhangzhouensis</name>
    <dbReference type="NCBI Taxonomy" id="2733481"/>
    <lineage>
        <taxon>Bacteria</taxon>
        <taxon>Pseudomonadati</taxon>
        <taxon>Pseudomonadota</taxon>
        <taxon>Gammaproteobacteria</taxon>
        <taxon>Oceanospirillales</taxon>
        <taxon>Halomonadaceae</taxon>
        <taxon>Billgrantia</taxon>
    </lineage>
</organism>
<comment type="caution">
    <text evidence="15">The sequence shown here is derived from an EMBL/GenBank/DDBJ whole genome shotgun (WGS) entry which is preliminary data.</text>
</comment>
<feature type="transmembrane region" description="Helical" evidence="12">
    <location>
        <begin position="12"/>
        <end position="35"/>
    </location>
</feature>
<evidence type="ECO:0000256" key="9">
    <source>
        <dbReference type="ARBA" id="ARBA00023224"/>
    </source>
</evidence>
<evidence type="ECO:0000313" key="16">
    <source>
        <dbReference type="Proteomes" id="UP001320122"/>
    </source>
</evidence>
<dbReference type="Gene3D" id="1.20.120.30">
    <property type="entry name" value="Aspartate receptor, ligand-binding domain"/>
    <property type="match status" value="1"/>
</dbReference>
<evidence type="ECO:0000256" key="4">
    <source>
        <dbReference type="ARBA" id="ARBA00022500"/>
    </source>
</evidence>
<dbReference type="SMART" id="SM00304">
    <property type="entry name" value="HAMP"/>
    <property type="match status" value="1"/>
</dbReference>
<evidence type="ECO:0000256" key="12">
    <source>
        <dbReference type="SAM" id="Phobius"/>
    </source>
</evidence>
<comment type="subcellular location">
    <subcellularLocation>
        <location evidence="1">Cell inner membrane</location>
        <topology evidence="1">Multi-pass membrane protein</topology>
    </subcellularLocation>
</comment>
<evidence type="ECO:0000256" key="5">
    <source>
        <dbReference type="ARBA" id="ARBA00022519"/>
    </source>
</evidence>
<evidence type="ECO:0000256" key="7">
    <source>
        <dbReference type="ARBA" id="ARBA00022989"/>
    </source>
</evidence>
<evidence type="ECO:0000256" key="10">
    <source>
        <dbReference type="ARBA" id="ARBA00029447"/>
    </source>
</evidence>
<accession>A0ABS9A9Z2</accession>
<keyword evidence="9 11" id="KW-0807">Transducer</keyword>
<dbReference type="EMBL" id="JABFTT010000001">
    <property type="protein sequence ID" value="MCE8018712.1"/>
    <property type="molecule type" value="Genomic_DNA"/>
</dbReference>
<protein>
    <submittedName>
        <fullName evidence="15">HAMP domain-containing protein</fullName>
    </submittedName>
</protein>
<evidence type="ECO:0000256" key="1">
    <source>
        <dbReference type="ARBA" id="ARBA00004429"/>
    </source>
</evidence>